<evidence type="ECO:0000256" key="1">
    <source>
        <dbReference type="SAM" id="MobiDB-lite"/>
    </source>
</evidence>
<organism evidence="4 5">
    <name type="scientific">Podospora australis</name>
    <dbReference type="NCBI Taxonomy" id="1536484"/>
    <lineage>
        <taxon>Eukaryota</taxon>
        <taxon>Fungi</taxon>
        <taxon>Dikarya</taxon>
        <taxon>Ascomycota</taxon>
        <taxon>Pezizomycotina</taxon>
        <taxon>Sordariomycetes</taxon>
        <taxon>Sordariomycetidae</taxon>
        <taxon>Sordariales</taxon>
        <taxon>Podosporaceae</taxon>
        <taxon>Podospora</taxon>
    </lineage>
</organism>
<feature type="chain" id="PRO_5042986177" description="Lpxtg-domain-containing protein" evidence="3">
    <location>
        <begin position="23"/>
        <end position="508"/>
    </location>
</feature>
<evidence type="ECO:0000313" key="5">
    <source>
        <dbReference type="Proteomes" id="UP001302126"/>
    </source>
</evidence>
<keyword evidence="5" id="KW-1185">Reference proteome</keyword>
<dbReference type="AlphaFoldDB" id="A0AAN7ALP3"/>
<evidence type="ECO:0008006" key="6">
    <source>
        <dbReference type="Google" id="ProtNLM"/>
    </source>
</evidence>
<keyword evidence="2" id="KW-0812">Transmembrane</keyword>
<keyword evidence="2" id="KW-0472">Membrane</keyword>
<protein>
    <recommendedName>
        <fullName evidence="6">Lpxtg-domain-containing protein</fullName>
    </recommendedName>
</protein>
<keyword evidence="2" id="KW-1133">Transmembrane helix</keyword>
<feature type="compositionally biased region" description="Polar residues" evidence="1">
    <location>
        <begin position="405"/>
        <end position="416"/>
    </location>
</feature>
<evidence type="ECO:0000256" key="3">
    <source>
        <dbReference type="SAM" id="SignalP"/>
    </source>
</evidence>
<evidence type="ECO:0000313" key="4">
    <source>
        <dbReference type="EMBL" id="KAK4190672.1"/>
    </source>
</evidence>
<feature type="signal peptide" evidence="3">
    <location>
        <begin position="1"/>
        <end position="22"/>
    </location>
</feature>
<name>A0AAN7ALP3_9PEZI</name>
<evidence type="ECO:0000256" key="2">
    <source>
        <dbReference type="SAM" id="Phobius"/>
    </source>
</evidence>
<feature type="region of interest" description="Disordered" evidence="1">
    <location>
        <begin position="400"/>
        <end position="424"/>
    </location>
</feature>
<reference evidence="4" key="2">
    <citation type="submission" date="2023-05" db="EMBL/GenBank/DDBJ databases">
        <authorList>
            <consortium name="Lawrence Berkeley National Laboratory"/>
            <person name="Steindorff A."/>
            <person name="Hensen N."/>
            <person name="Bonometti L."/>
            <person name="Westerberg I."/>
            <person name="Brannstrom I.O."/>
            <person name="Guillou S."/>
            <person name="Cros-Aarteil S."/>
            <person name="Calhoun S."/>
            <person name="Haridas S."/>
            <person name="Kuo A."/>
            <person name="Mondo S."/>
            <person name="Pangilinan J."/>
            <person name="Riley R."/>
            <person name="Labutti K."/>
            <person name="Andreopoulos B."/>
            <person name="Lipzen A."/>
            <person name="Chen C."/>
            <person name="Yanf M."/>
            <person name="Daum C."/>
            <person name="Ng V."/>
            <person name="Clum A."/>
            <person name="Ohm R."/>
            <person name="Martin F."/>
            <person name="Silar P."/>
            <person name="Natvig D."/>
            <person name="Lalanne C."/>
            <person name="Gautier V."/>
            <person name="Ament-Velasquez S.L."/>
            <person name="Kruys A."/>
            <person name="Hutchinson M.I."/>
            <person name="Powell A.J."/>
            <person name="Barry K."/>
            <person name="Miller A.N."/>
            <person name="Grigoriev I.V."/>
            <person name="Debuchy R."/>
            <person name="Gladieux P."/>
            <person name="Thoren M.H."/>
            <person name="Johannesson H."/>
        </authorList>
    </citation>
    <scope>NUCLEOTIDE SEQUENCE</scope>
    <source>
        <strain evidence="4">PSN309</strain>
    </source>
</reference>
<sequence>MWTSTVARISVAVVVSAPLAAGLFNTPNSPCSRYCGNVQDRTASDEIVCDKSAFGTPAGLVWEQCIRCQLTSTHSYANRTDLGALIYNLRYNMDHCLWHAGSSPCITTMACGPLEDAVKYRKNVTVGMGTYDFCSAWEDTFVPRCSGCLTQLTDSGHYLNNYLMILEAACEQKPSPGETISVKGDPFGSEPIVIIPPEPTYATIPAPDYGAVSLGARVGIALGGLAFLLVIVGFCIVCNGKRRRRAFLRDLERRHGKGQWPHPATRYGPNGPSISGGNDMLETPASVKPLRGWENESPVSAGGTLPRYFSPYTSTYNSPVTGPGGSATVAPNWPTLSPQQMHTQRLEQLIQEQSPAHGSPPPAFFQWPSPGQNSLLMQMQAEHNRKQTEIAIGLALGGDEASLRSKPSNGKMNSNSGDRDRYGYPVESKGKEREAHEVYELKEVPSPNNGQGDVFANGSYHNYQMPTEPQAPVLHHPGYGRAHTGGRPGSGGNGGQMMGLGLQTVSVS</sequence>
<feature type="transmembrane region" description="Helical" evidence="2">
    <location>
        <begin position="218"/>
        <end position="239"/>
    </location>
</feature>
<comment type="caution">
    <text evidence="4">The sequence shown here is derived from an EMBL/GenBank/DDBJ whole genome shotgun (WGS) entry which is preliminary data.</text>
</comment>
<accession>A0AAN7ALP3</accession>
<dbReference type="EMBL" id="MU864364">
    <property type="protein sequence ID" value="KAK4190672.1"/>
    <property type="molecule type" value="Genomic_DNA"/>
</dbReference>
<dbReference type="Proteomes" id="UP001302126">
    <property type="component" value="Unassembled WGS sequence"/>
</dbReference>
<keyword evidence="3" id="KW-0732">Signal</keyword>
<gene>
    <name evidence="4" type="ORF">QBC35DRAFT_62968</name>
</gene>
<proteinExistence type="predicted"/>
<reference evidence="4" key="1">
    <citation type="journal article" date="2023" name="Mol. Phylogenet. Evol.">
        <title>Genome-scale phylogeny and comparative genomics of the fungal order Sordariales.</title>
        <authorList>
            <person name="Hensen N."/>
            <person name="Bonometti L."/>
            <person name="Westerberg I."/>
            <person name="Brannstrom I.O."/>
            <person name="Guillou S."/>
            <person name="Cros-Aarteil S."/>
            <person name="Calhoun S."/>
            <person name="Haridas S."/>
            <person name="Kuo A."/>
            <person name="Mondo S."/>
            <person name="Pangilinan J."/>
            <person name="Riley R."/>
            <person name="LaButti K."/>
            <person name="Andreopoulos B."/>
            <person name="Lipzen A."/>
            <person name="Chen C."/>
            <person name="Yan M."/>
            <person name="Daum C."/>
            <person name="Ng V."/>
            <person name="Clum A."/>
            <person name="Steindorff A."/>
            <person name="Ohm R.A."/>
            <person name="Martin F."/>
            <person name="Silar P."/>
            <person name="Natvig D.O."/>
            <person name="Lalanne C."/>
            <person name="Gautier V."/>
            <person name="Ament-Velasquez S.L."/>
            <person name="Kruys A."/>
            <person name="Hutchinson M.I."/>
            <person name="Powell A.J."/>
            <person name="Barry K."/>
            <person name="Miller A.N."/>
            <person name="Grigoriev I.V."/>
            <person name="Debuchy R."/>
            <person name="Gladieux P."/>
            <person name="Hiltunen Thoren M."/>
            <person name="Johannesson H."/>
        </authorList>
    </citation>
    <scope>NUCLEOTIDE SEQUENCE</scope>
    <source>
        <strain evidence="4">PSN309</strain>
    </source>
</reference>